<organism evidence="1 2">
    <name type="scientific">Mediterraneibacter gnavus</name>
    <name type="common">Ruminococcus gnavus</name>
    <dbReference type="NCBI Taxonomy" id="33038"/>
    <lineage>
        <taxon>Bacteria</taxon>
        <taxon>Bacillati</taxon>
        <taxon>Bacillota</taxon>
        <taxon>Clostridia</taxon>
        <taxon>Lachnospirales</taxon>
        <taxon>Lachnospiraceae</taxon>
        <taxon>Mediterraneibacter</taxon>
    </lineage>
</organism>
<accession>A0A2N5PMJ7</accession>
<dbReference type="SUPFAM" id="SSF56672">
    <property type="entry name" value="DNA/RNA polymerases"/>
    <property type="match status" value="1"/>
</dbReference>
<comment type="caution">
    <text evidence="1">The sequence shown here is derived from an EMBL/GenBank/DDBJ whole genome shotgun (WGS) entry which is preliminary data.</text>
</comment>
<dbReference type="RefSeq" id="WP_066730776.1">
    <property type="nucleotide sequence ID" value="NZ_NIHT01000006.1"/>
</dbReference>
<dbReference type="AlphaFoldDB" id="A0A2N5PMJ7"/>
<name>A0A2N5PMJ7_MEDGN</name>
<protein>
    <submittedName>
        <fullName evidence="1">Uncharacterized protein</fullName>
    </submittedName>
</protein>
<dbReference type="Gene3D" id="3.90.1600.10">
    <property type="entry name" value="Palm domain of DNA polymerase"/>
    <property type="match status" value="1"/>
</dbReference>
<proteinExistence type="predicted"/>
<dbReference type="Proteomes" id="UP000235093">
    <property type="component" value="Unassembled WGS sequence"/>
</dbReference>
<dbReference type="InterPro" id="IPR023211">
    <property type="entry name" value="DNA_pol_palm_dom_sf"/>
</dbReference>
<reference evidence="1 2" key="1">
    <citation type="journal article" date="2017" name="Genome Med.">
        <title>A novel Ruminococcus gnavus clade enriched in inflammatory bowel disease patients.</title>
        <authorList>
            <person name="Hall A.B."/>
            <person name="Yassour M."/>
            <person name="Sauk J."/>
            <person name="Garner A."/>
            <person name="Jiang X."/>
            <person name="Arthur T."/>
            <person name="Lagoudas G.K."/>
            <person name="Vatanen T."/>
            <person name="Fornelos N."/>
            <person name="Wilson R."/>
            <person name="Bertha M."/>
            <person name="Cohen M."/>
            <person name="Garber J."/>
            <person name="Khalili H."/>
            <person name="Gevers D."/>
            <person name="Ananthakrishnan A.N."/>
            <person name="Kugathasan S."/>
            <person name="Lander E.S."/>
            <person name="Blainey P."/>
            <person name="Vlamakis H."/>
            <person name="Xavier R.J."/>
            <person name="Huttenhower C."/>
        </authorList>
    </citation>
    <scope>NUCLEOTIDE SEQUENCE [LARGE SCALE GENOMIC DNA]</scope>
    <source>
        <strain evidence="1 2">RJX1125</strain>
    </source>
</reference>
<dbReference type="EMBL" id="NIHT01000006">
    <property type="protein sequence ID" value="PLT76366.1"/>
    <property type="molecule type" value="Genomic_DNA"/>
</dbReference>
<evidence type="ECO:0000313" key="2">
    <source>
        <dbReference type="Proteomes" id="UP000235093"/>
    </source>
</evidence>
<gene>
    <name evidence="1" type="ORF">CDL23_04945</name>
</gene>
<dbReference type="InterPro" id="IPR043502">
    <property type="entry name" value="DNA/RNA_pol_sf"/>
</dbReference>
<evidence type="ECO:0000313" key="1">
    <source>
        <dbReference type="EMBL" id="PLT76366.1"/>
    </source>
</evidence>
<sequence>MVFYDFEVFKYDWLVVILDMDNQKEHVIINNSSELEAFYQEHVNDIWVGFNSRGYDQFILKSILCGLNPKECNDHIILKGQSGYSFSGQFRKFPLNNYDVMQNIDRGLKVFEGFMGNNIKETSVPFDIDRKLTDEEIEQTVFYCRHDVEQTVLVFIERKSDFEAQMELLKMYNMPLSYINKTKVQLSAEILGATKHNYDDEFDISLPPCARVEKYTDVPEWFMNPENHTYKKGNKANKLEKIMAGIPMTFAWGGVHGAKESYHDKGYFINMDVGSLYPTLDCLYPEYCFSRSVPEKGLERYKEILRFRLQLKAEGKKKEQAPFKIVLNGTYGAMKDKFNKLYDPRGANNTCVFGQILVGVDLLERLEGVCEIIQVNTDGILIKMHSYEDYDLIDDIAYEWEQRTGLSLEFDDYGYGEIFQKDVNNYLIMDEWGHYKSKGAYVKGLGTLDYDLPIVNTALVDYMTKGVPIEKTISECNDLKEFQQVKKISGKYDCIFHGGTFSTKEVRSKTGSKRKVKVYNNDGITIKEKCVRVFASLNHPDGTLYKKHSITGGVAKIENCPEHCFIFNDEVNGVTCPELLDKQWYVDVAKDRLKGFGVTL</sequence>